<evidence type="ECO:0000259" key="2">
    <source>
        <dbReference type="PROSITE" id="PS50994"/>
    </source>
</evidence>
<dbReference type="InterPro" id="IPR040676">
    <property type="entry name" value="DUF5641"/>
</dbReference>
<proteinExistence type="predicted"/>
<dbReference type="InterPro" id="IPR036397">
    <property type="entry name" value="RNaseH_sf"/>
</dbReference>
<dbReference type="GO" id="GO:0071897">
    <property type="term" value="P:DNA biosynthetic process"/>
    <property type="evidence" value="ECO:0007669"/>
    <property type="project" value="UniProtKB-ARBA"/>
</dbReference>
<evidence type="ECO:0000313" key="3">
    <source>
        <dbReference type="EMBL" id="KAL0809428.1"/>
    </source>
</evidence>
<organism evidence="3 4">
    <name type="scientific">Loxostege sticticalis</name>
    <name type="common">Beet webworm moth</name>
    <dbReference type="NCBI Taxonomy" id="481309"/>
    <lineage>
        <taxon>Eukaryota</taxon>
        <taxon>Metazoa</taxon>
        <taxon>Ecdysozoa</taxon>
        <taxon>Arthropoda</taxon>
        <taxon>Hexapoda</taxon>
        <taxon>Insecta</taxon>
        <taxon>Pterygota</taxon>
        <taxon>Neoptera</taxon>
        <taxon>Endopterygota</taxon>
        <taxon>Lepidoptera</taxon>
        <taxon>Glossata</taxon>
        <taxon>Ditrysia</taxon>
        <taxon>Pyraloidea</taxon>
        <taxon>Crambidae</taxon>
        <taxon>Pyraustinae</taxon>
        <taxon>Loxostege</taxon>
    </lineage>
</organism>
<dbReference type="Gene3D" id="3.30.420.10">
    <property type="entry name" value="Ribonuclease H-like superfamily/Ribonuclease H"/>
    <property type="match status" value="1"/>
</dbReference>
<dbReference type="InterPro" id="IPR008042">
    <property type="entry name" value="Retrotrans_Pao"/>
</dbReference>
<dbReference type="InterPro" id="IPR001584">
    <property type="entry name" value="Integrase_cat-core"/>
</dbReference>
<sequence length="1724" mass="195396">MPETDASKSEISLKDLTAKRSSIKGRVTKFKNYLDSLSKLDGLPPLELFKLKSKLSKFEALFTEFDLVQEQIEVINVSTQDVELSARELIEQDFFNYLAQAQQLVDANSDDYKSTSSRRSSVHCPGHDDSEVLGFKLPVIKIPTFDGTYFKWLEFRDTFVSLVHERKIRDVHKFYYLNSYLEGEASRVISNLEVTDKNYSEAWKLLCDRYDNKRQLINNHLKSLFSLESVRETEKSLRFIIDHVTKNLRALHTLGLPTDKWDVLIIYIVAQKLDSRTCFKWEEHRNSLNEIPSLDDFFNFLRNRADVIETVDRSSQPVRHASSSNSAGRHRPQTRVMLGTSSQGLSSQPSSSTLRSCHVCQASHRVYECPVFKAKSIDDKMSTVESLKLCHVCLRQGHKPQRCKLSGGCKTCKERHNTLLHERFFKEGSSRSQPVITMCALSSSEALLCTAEVDLINPVTNVVVKARAVLDSGSQSCLITSRIRDVLQLTPTFSTNNLVGIAATPVANKIERCTVRVQSRCSSFSALLSCVILPIISDQLPTRSFSKDHLNLSDVQLADPQFNKSSNVDLLLGAELFWELLGTEQRSLGDNNPVLRSSKLGWLVTTPLVSDVSSSDSLRCNLSRADDIVELNNNLSKFWELEKVPRKSVLSEEEALCEQHFLAHTSRNADGRFIVKLPLRAEKDCLGNSLQLAKKRFFNLESRFRRQPLLKELYFDFMREYADLGHLSDCGDVQRFSEAGYFLPHHPVLKNNSESTKLRVVFDASARSSSGLSVNDIQMTGPTIQDSLFNILTRFRLYKYVISGDVEKMFRQIMVHPDDRSLQLVLWRDNESQPLRTLMLNTVTYGFSSASFLSTRCLWQLGEEAIDPMIKDVIQRDLYVDDLLTGAQTENELRYIQESVAEALAKGGFHLRKYRSNLPSVLEHSSTETSSNLMISNATSTLGIGWMPKSDELHFPIELPSVDVVTKRSILSSTFKVFDPLGLLSVCTIKPKMLLQELWAEHKLGWDDPVPDKIKSSWLTFVDGLNSIAGLRLPRYILVDKPVNIEMHCFCDASQKAYGACIYLKSTNEQGEIKVSLLCSKSRVAPVTPTTIPRLELCAALLGAELSSAVIQALRFRVDRCFYWSDSKVVLSWLHTTKGMKTFIANRVGTIKELTDPCSWRYVPTSQNPADLVSRGIDPEEIIGALEWWHGPSFLQLDESSWPPSDIEEMPELPEIKAFSVLVGDAPLDLSRISRLSILQRAYARIFRWIHNSKIANKDNKLTGPLQASEIDRATKALIKISQKDSFNDEIRLLSLNKTLKAKSDISSLNPFLDSEGIIRVGGRIGASLYDFDKKHPVLLHANSHFTKLLFRQEHKRLLHAGPQLLLASIRDRYWPIGGRNLARSVARNCVVCHRFRGQHMTNIMGNLPSERLDPDIPFSNIGTDFAGPFLITDRKGRGCKITKCYLCIFICLNYKCIHLEAVSELSKDAFMLSLKRFIARRGLPKKIFCDNGTNFVAAAREINDFFMSKDITDFISGFTAQQGIEFHFSPAYAPHFQGYTEAGVKSAKHHLRRVMGEAHLTFEELCSLFTQIEAILNSRPLCPLSPSPTDLQPLTPGHFLIGRPLTALPAPALLEYNAHRLDRYQRLEQMRQHFWRRWSSEYVSELQQRTKWKTRCKDLQVHDLVLLKEDATPPLCWRLGRVDKIFPGSDGVPRVADVTTSRGMVRRALNRLCLLPTADECHG</sequence>
<dbReference type="PROSITE" id="PS50994">
    <property type="entry name" value="INTEGRASE"/>
    <property type="match status" value="1"/>
</dbReference>
<dbReference type="SUPFAM" id="SSF53098">
    <property type="entry name" value="Ribonuclease H-like"/>
    <property type="match status" value="1"/>
</dbReference>
<dbReference type="PANTHER" id="PTHR47331:SF5">
    <property type="entry name" value="RIBONUCLEASE H"/>
    <property type="match status" value="1"/>
</dbReference>
<dbReference type="EMBL" id="JBEDNZ010000029">
    <property type="protein sequence ID" value="KAL0809428.1"/>
    <property type="molecule type" value="Genomic_DNA"/>
</dbReference>
<dbReference type="PANTHER" id="PTHR47331">
    <property type="entry name" value="PHD-TYPE DOMAIN-CONTAINING PROTEIN"/>
    <property type="match status" value="1"/>
</dbReference>
<dbReference type="Pfam" id="PF05380">
    <property type="entry name" value="Peptidase_A17"/>
    <property type="match status" value="1"/>
</dbReference>
<reference evidence="3 4" key="1">
    <citation type="submission" date="2024-06" db="EMBL/GenBank/DDBJ databases">
        <title>A chromosome-level genome assembly of beet webworm, Loxostege sticticalis.</title>
        <authorList>
            <person name="Zhang Y."/>
        </authorList>
    </citation>
    <scope>NUCLEOTIDE SEQUENCE [LARGE SCALE GENOMIC DNA]</scope>
    <source>
        <strain evidence="3">AQ028</strain>
        <tissue evidence="3">Male pupae</tissue>
    </source>
</reference>
<feature type="region of interest" description="Disordered" evidence="1">
    <location>
        <begin position="312"/>
        <end position="334"/>
    </location>
</feature>
<dbReference type="Pfam" id="PF18701">
    <property type="entry name" value="DUF5641"/>
    <property type="match status" value="1"/>
</dbReference>
<dbReference type="Proteomes" id="UP001549921">
    <property type="component" value="Unassembled WGS sequence"/>
</dbReference>
<dbReference type="InterPro" id="IPR043502">
    <property type="entry name" value="DNA/RNA_pol_sf"/>
</dbReference>
<accession>A0ABD0S5T3</accession>
<feature type="compositionally biased region" description="Polar residues" evidence="1">
    <location>
        <begin position="313"/>
        <end position="327"/>
    </location>
</feature>
<evidence type="ECO:0000313" key="4">
    <source>
        <dbReference type="Proteomes" id="UP001549921"/>
    </source>
</evidence>
<name>A0ABD0S5T3_LOXSC</name>
<gene>
    <name evidence="3" type="ORF">ABMA28_011609</name>
</gene>
<dbReference type="InterPro" id="IPR005312">
    <property type="entry name" value="DUF1759"/>
</dbReference>
<dbReference type="CDD" id="cd01644">
    <property type="entry name" value="RT_pepA17"/>
    <property type="match status" value="1"/>
</dbReference>
<dbReference type="GO" id="GO:0042575">
    <property type="term" value="C:DNA polymerase complex"/>
    <property type="evidence" value="ECO:0007669"/>
    <property type="project" value="UniProtKB-ARBA"/>
</dbReference>
<dbReference type="Pfam" id="PF03564">
    <property type="entry name" value="DUF1759"/>
    <property type="match status" value="1"/>
</dbReference>
<comment type="caution">
    <text evidence="3">The sequence shown here is derived from an EMBL/GenBank/DDBJ whole genome shotgun (WGS) entry which is preliminary data.</text>
</comment>
<dbReference type="InterPro" id="IPR012337">
    <property type="entry name" value="RNaseH-like_sf"/>
</dbReference>
<feature type="domain" description="Integrase catalytic" evidence="2">
    <location>
        <begin position="1414"/>
        <end position="1605"/>
    </location>
</feature>
<dbReference type="SUPFAM" id="SSF56672">
    <property type="entry name" value="DNA/RNA polymerases"/>
    <property type="match status" value="1"/>
</dbReference>
<protein>
    <recommendedName>
        <fullName evidence="2">Integrase catalytic domain-containing protein</fullName>
    </recommendedName>
</protein>
<evidence type="ECO:0000256" key="1">
    <source>
        <dbReference type="SAM" id="MobiDB-lite"/>
    </source>
</evidence>